<dbReference type="Pfam" id="PF10604">
    <property type="entry name" value="Polyketide_cyc2"/>
    <property type="match status" value="1"/>
</dbReference>
<evidence type="ECO:0000313" key="2">
    <source>
        <dbReference type="Proteomes" id="UP000199651"/>
    </source>
</evidence>
<dbReference type="STRING" id="504798.SAMN05421871_102397"/>
<dbReference type="OrthoDB" id="581838at2"/>
<protein>
    <submittedName>
        <fullName evidence="1">Carbon monoxide dehydrogenase subunit G</fullName>
    </submittedName>
</protein>
<dbReference type="EMBL" id="FNJB01000005">
    <property type="protein sequence ID" value="SDO91968.1"/>
    <property type="molecule type" value="Genomic_DNA"/>
</dbReference>
<dbReference type="InterPro" id="IPR019587">
    <property type="entry name" value="Polyketide_cyclase/dehydratase"/>
</dbReference>
<dbReference type="Proteomes" id="UP000199651">
    <property type="component" value="Unassembled WGS sequence"/>
</dbReference>
<sequence length="171" mass="18580">MTRWYPLKAAAGDAVGTAATRHLHVVELAAPPAAVWSALTAPDTLVSWSPLITGVEWRTPRPFGVGTTRVVTLGPGLVSLRERFYRWEEGKRMTFSVEAATRPLFTTFGEDLRLDETLAGTRLTWTFAYSGVPALHQALKLGAPLTGRLLGGIAQGIRKVVEPSMRKGVAR</sequence>
<dbReference type="RefSeq" id="WP_091375187.1">
    <property type="nucleotide sequence ID" value="NZ_FNDV01000002.1"/>
</dbReference>
<accession>A0A1H0NHB4</accession>
<gene>
    <name evidence="1" type="ORF">SAMN05192558_105347</name>
</gene>
<dbReference type="CDD" id="cd07821">
    <property type="entry name" value="PYR_PYL_RCAR_like"/>
    <property type="match status" value="1"/>
</dbReference>
<dbReference type="Gene3D" id="3.30.530.20">
    <property type="match status" value="1"/>
</dbReference>
<dbReference type="SUPFAM" id="SSF55961">
    <property type="entry name" value="Bet v1-like"/>
    <property type="match status" value="1"/>
</dbReference>
<reference evidence="2" key="1">
    <citation type="submission" date="2016-10" db="EMBL/GenBank/DDBJ databases">
        <authorList>
            <person name="Varghese N."/>
            <person name="Submissions S."/>
        </authorList>
    </citation>
    <scope>NUCLEOTIDE SEQUENCE [LARGE SCALE GENOMIC DNA]</scope>
    <source>
        <strain evidence="2">IBRC-M 10655</strain>
    </source>
</reference>
<evidence type="ECO:0000313" key="1">
    <source>
        <dbReference type="EMBL" id="SDO91968.1"/>
    </source>
</evidence>
<dbReference type="AlphaFoldDB" id="A0A1H0NHB4"/>
<organism evidence="1 2">
    <name type="scientific">Actinokineospora alba</name>
    <dbReference type="NCBI Taxonomy" id="504798"/>
    <lineage>
        <taxon>Bacteria</taxon>
        <taxon>Bacillati</taxon>
        <taxon>Actinomycetota</taxon>
        <taxon>Actinomycetes</taxon>
        <taxon>Pseudonocardiales</taxon>
        <taxon>Pseudonocardiaceae</taxon>
        <taxon>Actinokineospora</taxon>
    </lineage>
</organism>
<proteinExistence type="predicted"/>
<keyword evidence="2" id="KW-1185">Reference proteome</keyword>
<name>A0A1H0NHB4_9PSEU</name>
<dbReference type="InterPro" id="IPR023393">
    <property type="entry name" value="START-like_dom_sf"/>
</dbReference>